<protein>
    <submittedName>
        <fullName evidence="1">Uncharacterized protein</fullName>
    </submittedName>
</protein>
<gene>
    <name evidence="1" type="ORF">LY60_02942</name>
</gene>
<reference evidence="1 2" key="1">
    <citation type="submission" date="2019-07" db="EMBL/GenBank/DDBJ databases">
        <title>Genomic Encyclopedia of Type Strains, Phase I: the one thousand microbial genomes (KMG-I) project.</title>
        <authorList>
            <person name="Kyrpides N."/>
        </authorList>
    </citation>
    <scope>NUCLEOTIDE SEQUENCE [LARGE SCALE GENOMIC DNA]</scope>
    <source>
        <strain evidence="1 2">DSM 13558</strain>
    </source>
</reference>
<keyword evidence="2" id="KW-1185">Reference proteome</keyword>
<dbReference type="OrthoDB" id="1150977at2"/>
<accession>A0A562J4W3</accession>
<dbReference type="AlphaFoldDB" id="A0A562J4W3"/>
<evidence type="ECO:0000313" key="2">
    <source>
        <dbReference type="Proteomes" id="UP000315343"/>
    </source>
</evidence>
<sequence length="102" mass="12308">MKKVKIYLDYHCFPVWIYNENGELINNDLPKELMEDKEVDNVFVEIQNFYDGLFIDNSIEFKYNGFKSDLDRQRFLKMIEEAINLIKSKLDDSYIIEQKIDI</sequence>
<dbReference type="EMBL" id="VLKH01000010">
    <property type="protein sequence ID" value="TWH78103.1"/>
    <property type="molecule type" value="Genomic_DNA"/>
</dbReference>
<evidence type="ECO:0000313" key="1">
    <source>
        <dbReference type="EMBL" id="TWH78103.1"/>
    </source>
</evidence>
<organism evidence="1 2">
    <name type="scientific">Sedimentibacter saalensis</name>
    <dbReference type="NCBI Taxonomy" id="130788"/>
    <lineage>
        <taxon>Bacteria</taxon>
        <taxon>Bacillati</taxon>
        <taxon>Bacillota</taxon>
        <taxon>Tissierellia</taxon>
        <taxon>Sedimentibacter</taxon>
    </lineage>
</organism>
<name>A0A562J4W3_9FIRM</name>
<dbReference type="RefSeq" id="WP_145085307.1">
    <property type="nucleotide sequence ID" value="NZ_JAYFNS010000014.1"/>
</dbReference>
<proteinExistence type="predicted"/>
<comment type="caution">
    <text evidence="1">The sequence shown here is derived from an EMBL/GenBank/DDBJ whole genome shotgun (WGS) entry which is preliminary data.</text>
</comment>
<dbReference type="Proteomes" id="UP000315343">
    <property type="component" value="Unassembled WGS sequence"/>
</dbReference>